<organism evidence="1 2">
    <name type="scientific">Coprobacillus cateniformis</name>
    <dbReference type="NCBI Taxonomy" id="100884"/>
    <lineage>
        <taxon>Bacteria</taxon>
        <taxon>Bacillati</taxon>
        <taxon>Bacillota</taxon>
        <taxon>Erysipelotrichia</taxon>
        <taxon>Erysipelotrichales</taxon>
        <taxon>Coprobacillaceae</taxon>
        <taxon>Coprobacillus</taxon>
    </lineage>
</organism>
<dbReference type="eggNOG" id="COG4972">
    <property type="taxonomic scope" value="Bacteria"/>
</dbReference>
<name>E7GCJ6_9FIRM</name>
<dbReference type="GeneID" id="78228073"/>
<dbReference type="Proteomes" id="UP000003157">
    <property type="component" value="Unassembled WGS sequence"/>
</dbReference>
<reference evidence="1 2" key="1">
    <citation type="submission" date="2010-12" db="EMBL/GenBank/DDBJ databases">
        <title>The Genome Sequence of Coprobacillus sp. strain 29_1.</title>
        <authorList>
            <consortium name="The Broad Institute Genome Sequencing Platform"/>
            <person name="Earl A."/>
            <person name="Ward D."/>
            <person name="Feldgarden M."/>
            <person name="Gevers D."/>
            <person name="Daigneault M."/>
            <person name="Sibley C.D."/>
            <person name="White A."/>
            <person name="Strauss J."/>
            <person name="Allen-Vercoe E."/>
            <person name="Young S.K."/>
            <person name="Zeng Q."/>
            <person name="Gargeya S."/>
            <person name="Fitzgerald M."/>
            <person name="Haas B."/>
            <person name="Abouelleil A."/>
            <person name="Alvarado L."/>
            <person name="Arachchi H.M."/>
            <person name="Berlin A."/>
            <person name="Brown A."/>
            <person name="Chapman S.B."/>
            <person name="Chen Z."/>
            <person name="Dunbar C."/>
            <person name="Freedman E."/>
            <person name="Gearin G."/>
            <person name="Gellesch M."/>
            <person name="Goldberg J."/>
            <person name="Griggs A."/>
            <person name="Gujja S."/>
            <person name="Heilman E."/>
            <person name="Heiman D."/>
            <person name="Howarth C."/>
            <person name="Larson L."/>
            <person name="Lui A."/>
            <person name="MacDonald P.J.P."/>
            <person name="Mehta T."/>
            <person name="Montmayeur A."/>
            <person name="Murphy C."/>
            <person name="Neiman D."/>
            <person name="Pearson M."/>
            <person name="Priest M."/>
            <person name="Roberts A."/>
            <person name="Saif S."/>
            <person name="Shea T."/>
            <person name="Shenoy N."/>
            <person name="Sisk P."/>
            <person name="Stolte C."/>
            <person name="Sykes S."/>
            <person name="White J."/>
            <person name="Yandava C."/>
            <person name="Nusbaum C."/>
            <person name="Birren B."/>
        </authorList>
    </citation>
    <scope>NUCLEOTIDE SEQUENCE [LARGE SCALE GENOMIC DNA]</scope>
    <source>
        <strain evidence="1 2">29_1</strain>
    </source>
</reference>
<evidence type="ECO:0000313" key="1">
    <source>
        <dbReference type="EMBL" id="EFW04205.1"/>
    </source>
</evidence>
<evidence type="ECO:0008006" key="3">
    <source>
        <dbReference type="Google" id="ProtNLM"/>
    </source>
</evidence>
<dbReference type="STRING" id="100884.GCA_000269565_00140"/>
<dbReference type="EMBL" id="ADKX01000039">
    <property type="protein sequence ID" value="EFW04205.1"/>
    <property type="molecule type" value="Genomic_DNA"/>
</dbReference>
<dbReference type="OrthoDB" id="1649455at2"/>
<keyword evidence="2" id="KW-1185">Reference proteome</keyword>
<protein>
    <recommendedName>
        <fullName evidence="3">Type IV pilus assembly protein PilM</fullName>
    </recommendedName>
</protein>
<dbReference type="Gene3D" id="3.30.1490.300">
    <property type="match status" value="1"/>
</dbReference>
<dbReference type="AlphaFoldDB" id="E7GCJ6"/>
<accession>E7GCJ6</accession>
<dbReference type="RefSeq" id="WP_008789576.1">
    <property type="nucleotide sequence ID" value="NZ_AKCB01000001.1"/>
</dbReference>
<evidence type="ECO:0000313" key="2">
    <source>
        <dbReference type="Proteomes" id="UP000003157"/>
    </source>
</evidence>
<comment type="caution">
    <text evidence="1">The sequence shown here is derived from an EMBL/GenBank/DDBJ whole genome shotgun (WGS) entry which is preliminary data.</text>
</comment>
<proteinExistence type="predicted"/>
<dbReference type="Gene3D" id="3.30.420.40">
    <property type="match status" value="2"/>
</dbReference>
<gene>
    <name evidence="1" type="ORF">HMPREF9488_02488</name>
</gene>
<dbReference type="HOGENOM" id="CLU_078743_0_0_9"/>
<sequence>MKSGTVIYISNENISVVTAEAKRDVLRVVDYFQIPLKEGTMLNGVIIDENEMKRSLKTVYDRGVHETCLIVDSAKILAKAASVPKMRESEILQFVKDELSAIDSNSEDIVYDFAYLGDDDSAKGASKIFCVGVERQFIGSYLTLFEEVGIRVIAIDYAINVLISLVNELSGFLDKTYAVCQVDGQNLISVLFMNNEYALTNRSRIFANRGTTDFENEVINAISQLKQFASSSHQNLPMSDIYFFGLKHGEEIQLFERVRLSLNLTVGRLPNSKAIYAVKNNTHQFDVNDYAYPIGYLKRK</sequence>